<organism evidence="4">
    <name type="scientific">Cyprideis torosa</name>
    <dbReference type="NCBI Taxonomy" id="163714"/>
    <lineage>
        <taxon>Eukaryota</taxon>
        <taxon>Metazoa</taxon>
        <taxon>Ecdysozoa</taxon>
        <taxon>Arthropoda</taxon>
        <taxon>Crustacea</taxon>
        <taxon>Oligostraca</taxon>
        <taxon>Ostracoda</taxon>
        <taxon>Podocopa</taxon>
        <taxon>Podocopida</taxon>
        <taxon>Cytherocopina</taxon>
        <taxon>Cytheroidea</taxon>
        <taxon>Cytherideidae</taxon>
        <taxon>Cyprideis</taxon>
    </lineage>
</organism>
<evidence type="ECO:0000256" key="1">
    <source>
        <dbReference type="ARBA" id="ARBA00022679"/>
    </source>
</evidence>
<evidence type="ECO:0000256" key="3">
    <source>
        <dbReference type="ARBA" id="ARBA00022840"/>
    </source>
</evidence>
<dbReference type="GO" id="GO:0005524">
    <property type="term" value="F:ATP binding"/>
    <property type="evidence" value="ECO:0007669"/>
    <property type="project" value="UniProtKB-KW"/>
</dbReference>
<dbReference type="PANTHER" id="PTHR30201">
    <property type="entry name" value="TRIPHOSPHORIBOSYL-DEPHOSPHO-COA SYNTHASE"/>
    <property type="match status" value="1"/>
</dbReference>
<dbReference type="GO" id="GO:0051191">
    <property type="term" value="P:prosthetic group biosynthetic process"/>
    <property type="evidence" value="ECO:0007669"/>
    <property type="project" value="TreeGrafter"/>
</dbReference>
<feature type="non-terminal residue" evidence="4">
    <location>
        <position position="1"/>
    </location>
</feature>
<evidence type="ECO:0000313" key="4">
    <source>
        <dbReference type="EMBL" id="CAD7239534.1"/>
    </source>
</evidence>
<dbReference type="PANTHER" id="PTHR30201:SF2">
    <property type="entry name" value="2-(5''-TRIPHOSPHORIBOSYL)-3'-DEPHOSPHOCOENZYME-A SYNTHASE"/>
    <property type="match status" value="1"/>
</dbReference>
<dbReference type="GO" id="GO:0046917">
    <property type="term" value="F:triphosphoribosyl-dephospho-CoA synthase activity"/>
    <property type="evidence" value="ECO:0007669"/>
    <property type="project" value="InterPro"/>
</dbReference>
<dbReference type="EMBL" id="OB729893">
    <property type="protein sequence ID" value="CAD7239534.1"/>
    <property type="molecule type" value="Genomic_DNA"/>
</dbReference>
<dbReference type="Gene3D" id="1.10.4200.10">
    <property type="entry name" value="Triphosphoribosyl-dephospho-CoA protein"/>
    <property type="match status" value="1"/>
</dbReference>
<keyword evidence="2" id="KW-0547">Nucleotide-binding</keyword>
<name>A0A7R8WWI0_9CRUS</name>
<reference evidence="4" key="1">
    <citation type="submission" date="2020-11" db="EMBL/GenBank/DDBJ databases">
        <authorList>
            <person name="Tran Van P."/>
        </authorList>
    </citation>
    <scope>NUCLEOTIDE SEQUENCE</scope>
</reference>
<protein>
    <submittedName>
        <fullName evidence="4">Uncharacterized protein</fullName>
    </submittedName>
</protein>
<dbReference type="AlphaFoldDB" id="A0A7R8WWI0"/>
<accession>A0A7R8WWI0</accession>
<keyword evidence="1" id="KW-0808">Transferase</keyword>
<dbReference type="Pfam" id="PF01874">
    <property type="entry name" value="CitG"/>
    <property type="match status" value="1"/>
</dbReference>
<dbReference type="InterPro" id="IPR002736">
    <property type="entry name" value="CitG"/>
</dbReference>
<evidence type="ECO:0000256" key="2">
    <source>
        <dbReference type="ARBA" id="ARBA00022741"/>
    </source>
</evidence>
<sequence>AGVNTHRGAIFNLGLLAAAAGQLRSEARDLEPETMGLRVRQAWGSAILAQVGGNATRTSHGGEVARRYGAGGARAEAASGFATVMEISLPAFNEVMAELGDERRALMQALFALIGHLEDTNLLYRGGLAGLRFAQSEASGFLRAGGVYQADWLERAQAIHQRFVQANLSPGGSADLLATTLFVAKVRHVVA</sequence>
<proteinExistence type="predicted"/>
<keyword evidence="3" id="KW-0067">ATP-binding</keyword>
<gene>
    <name evidence="4" type="ORF">CTOB1V02_LOCUS17349</name>
</gene>